<dbReference type="SMART" id="SM00903">
    <property type="entry name" value="Flavin_Reduct"/>
    <property type="match status" value="1"/>
</dbReference>
<evidence type="ECO:0000256" key="3">
    <source>
        <dbReference type="ARBA" id="ARBA00022643"/>
    </source>
</evidence>
<dbReference type="Gene3D" id="2.30.110.10">
    <property type="entry name" value="Electron Transport, Fmn-binding Protein, Chain A"/>
    <property type="match status" value="1"/>
</dbReference>
<dbReference type="PANTHER" id="PTHR33798:SF5">
    <property type="entry name" value="FLAVIN REDUCTASE LIKE DOMAIN-CONTAINING PROTEIN"/>
    <property type="match status" value="1"/>
</dbReference>
<comment type="caution">
    <text evidence="5">The sequence shown here is derived from an EMBL/GenBank/DDBJ whole genome shotgun (WGS) entry which is preliminary data.</text>
</comment>
<evidence type="ECO:0000313" key="5">
    <source>
        <dbReference type="EMBL" id="PGF36343.1"/>
    </source>
</evidence>
<gene>
    <name evidence="5" type="ORF">B1B09_01540</name>
</gene>
<dbReference type="PANTHER" id="PTHR33798">
    <property type="entry name" value="FLAVOPROTEIN OXYGENASE"/>
    <property type="match status" value="1"/>
</dbReference>
<evidence type="ECO:0000256" key="2">
    <source>
        <dbReference type="ARBA" id="ARBA00022630"/>
    </source>
</evidence>
<dbReference type="RefSeq" id="WP_002519083.1">
    <property type="nucleotide sequence ID" value="NZ_AP022844.1"/>
</dbReference>
<dbReference type="InterPro" id="IPR012349">
    <property type="entry name" value="Split_barrel_FMN-bd"/>
</dbReference>
<keyword evidence="2" id="KW-0285">Flavoprotein</keyword>
<name>A0A8B2VH07_CUTAC</name>
<evidence type="ECO:0000256" key="1">
    <source>
        <dbReference type="ARBA" id="ARBA00001917"/>
    </source>
</evidence>
<dbReference type="OrthoDB" id="9792858at2"/>
<accession>A0A8B2VH07</accession>
<organism evidence="5 6">
    <name type="scientific">Cutibacterium acnes</name>
    <name type="common">Propionibacterium acnes</name>
    <dbReference type="NCBI Taxonomy" id="1747"/>
    <lineage>
        <taxon>Bacteria</taxon>
        <taxon>Bacillati</taxon>
        <taxon>Actinomycetota</taxon>
        <taxon>Actinomycetes</taxon>
        <taxon>Propionibacteriales</taxon>
        <taxon>Propionibacteriaceae</taxon>
        <taxon>Cutibacterium</taxon>
    </lineage>
</organism>
<dbReference type="GO" id="GO:0016646">
    <property type="term" value="F:oxidoreductase activity, acting on the CH-NH group of donors, NAD or NADP as acceptor"/>
    <property type="evidence" value="ECO:0007669"/>
    <property type="project" value="UniProtKB-ARBA"/>
</dbReference>
<reference evidence="5 6" key="1">
    <citation type="submission" date="2017-02" db="EMBL/GenBank/DDBJ databases">
        <title>Prevalence of linear plasmids in Cutibacterium acnes isolates obtained from cancerous prostatic tissue.</title>
        <authorList>
            <person name="Davidsson S."/>
            <person name="Bruggemann H."/>
        </authorList>
    </citation>
    <scope>NUCLEOTIDE SEQUENCE [LARGE SCALE GENOMIC DNA]</scope>
    <source>
        <strain evidence="5 6">11-78</strain>
    </source>
</reference>
<dbReference type="Proteomes" id="UP000226191">
    <property type="component" value="Unassembled WGS sequence"/>
</dbReference>
<dbReference type="Pfam" id="PF01613">
    <property type="entry name" value="Flavin_Reduct"/>
    <property type="match status" value="1"/>
</dbReference>
<comment type="similarity">
    <text evidence="4">Belongs to the flavoredoxin family.</text>
</comment>
<protein>
    <submittedName>
        <fullName evidence="5">Flavin reductase</fullName>
    </submittedName>
</protein>
<dbReference type="GO" id="GO:0010181">
    <property type="term" value="F:FMN binding"/>
    <property type="evidence" value="ECO:0007669"/>
    <property type="project" value="InterPro"/>
</dbReference>
<sequence length="186" mass="20069">MVQTDPFAILPLDKWKWHPSPLAGQIVYVLTSSASGELDLAPKSWVQMAGFNGPLLSLGCSKHHWTHNNIMTTGHYTVSFPTVEQTRCAGAIARTPRAERVAASGLTPVPSSTAGIPHLRECPAYCECELYREVALEGDEVLILGQIRCLAVHTDVIGLGPGEMYSRLAPGFFLEPGVTGTLALED</sequence>
<proteinExistence type="inferred from homology"/>
<comment type="cofactor">
    <cofactor evidence="1">
        <name>FMN</name>
        <dbReference type="ChEBI" id="CHEBI:58210"/>
    </cofactor>
</comment>
<dbReference type="SUPFAM" id="SSF50475">
    <property type="entry name" value="FMN-binding split barrel"/>
    <property type="match status" value="1"/>
</dbReference>
<dbReference type="EMBL" id="MVCE01000001">
    <property type="protein sequence ID" value="PGF36343.1"/>
    <property type="molecule type" value="Genomic_DNA"/>
</dbReference>
<evidence type="ECO:0000256" key="4">
    <source>
        <dbReference type="ARBA" id="ARBA00038054"/>
    </source>
</evidence>
<dbReference type="AlphaFoldDB" id="A0A8B2VH07"/>
<dbReference type="GeneID" id="92856829"/>
<keyword evidence="3" id="KW-0288">FMN</keyword>
<dbReference type="InterPro" id="IPR002563">
    <property type="entry name" value="Flavin_Rdtase-like_dom"/>
</dbReference>
<evidence type="ECO:0000313" key="6">
    <source>
        <dbReference type="Proteomes" id="UP000226191"/>
    </source>
</evidence>